<dbReference type="SUPFAM" id="SSF81324">
    <property type="entry name" value="Voltage-gated potassium channels"/>
    <property type="match status" value="1"/>
</dbReference>
<name>A0A5Q2N3E4_9FIRM</name>
<feature type="transmembrane region" description="Helical" evidence="1">
    <location>
        <begin position="216"/>
        <end position="233"/>
    </location>
</feature>
<dbReference type="Gene3D" id="1.10.287.70">
    <property type="match status" value="1"/>
</dbReference>
<keyword evidence="1" id="KW-1133">Transmembrane helix</keyword>
<feature type="transmembrane region" description="Helical" evidence="1">
    <location>
        <begin position="41"/>
        <end position="60"/>
    </location>
</feature>
<feature type="transmembrane region" description="Helical" evidence="1">
    <location>
        <begin position="132"/>
        <end position="157"/>
    </location>
</feature>
<keyword evidence="4" id="KW-1185">Reference proteome</keyword>
<proteinExistence type="predicted"/>
<keyword evidence="1" id="KW-0472">Membrane</keyword>
<accession>A0A5Q2N3E4</accession>
<organism evidence="3 4">
    <name type="scientific">Heliorestis convoluta</name>
    <dbReference type="NCBI Taxonomy" id="356322"/>
    <lineage>
        <taxon>Bacteria</taxon>
        <taxon>Bacillati</taxon>
        <taxon>Bacillota</taxon>
        <taxon>Clostridia</taxon>
        <taxon>Eubacteriales</taxon>
        <taxon>Heliobacteriaceae</taxon>
        <taxon>Heliorestis</taxon>
    </lineage>
</organism>
<dbReference type="Pfam" id="PF07885">
    <property type="entry name" value="Ion_trans_2"/>
    <property type="match status" value="1"/>
</dbReference>
<evidence type="ECO:0000256" key="1">
    <source>
        <dbReference type="SAM" id="Phobius"/>
    </source>
</evidence>
<gene>
    <name evidence="3" type="ORF">FTV88_0672</name>
</gene>
<evidence type="ECO:0000313" key="3">
    <source>
        <dbReference type="EMBL" id="QGG46850.1"/>
    </source>
</evidence>
<dbReference type="EMBL" id="CP045875">
    <property type="protein sequence ID" value="QGG46850.1"/>
    <property type="molecule type" value="Genomic_DNA"/>
</dbReference>
<reference evidence="4" key="1">
    <citation type="submission" date="2019-11" db="EMBL/GenBank/DDBJ databases">
        <title>Genome sequence of Heliorestis convoluta strain HH, an alkaliphilic and minimalistic phototrophic bacterium from a soda lake in Egypt.</title>
        <authorList>
            <person name="Dewey E.D."/>
            <person name="Stokes L.M."/>
            <person name="Burchell B.M."/>
            <person name="Shaffer K.N."/>
            <person name="Huntington A.M."/>
            <person name="Baker J.M."/>
            <person name="Nadendla S."/>
            <person name="Giglio M.G."/>
            <person name="Touchman J.W."/>
            <person name="Blankenship R.E."/>
            <person name="Madigan M.T."/>
            <person name="Sattley W.M."/>
        </authorList>
    </citation>
    <scope>NUCLEOTIDE SEQUENCE [LARGE SCALE GENOMIC DNA]</scope>
    <source>
        <strain evidence="4">HH</strain>
    </source>
</reference>
<dbReference type="RefSeq" id="WP_153724345.1">
    <property type="nucleotide sequence ID" value="NZ_CP045875.1"/>
</dbReference>
<feature type="transmembrane region" description="Helical" evidence="1">
    <location>
        <begin position="65"/>
        <end position="85"/>
    </location>
</feature>
<feature type="transmembrane region" description="Helical" evidence="1">
    <location>
        <begin position="12"/>
        <end position="29"/>
    </location>
</feature>
<dbReference type="InterPro" id="IPR013099">
    <property type="entry name" value="K_chnl_dom"/>
</dbReference>
<evidence type="ECO:0000259" key="2">
    <source>
        <dbReference type="Pfam" id="PF07885"/>
    </source>
</evidence>
<sequence length="243" mass="28010">MEKYMQVQKKIANLCTLATLIYISINILNKLEITGIPINEKILIICVGLTVLWLFFNYLFSTRMVVSLITFGILCFSILGVSTSLKIDNQVHTLFSLFLMLTLLILLCINAIHIGLHLNFLDKYIYLKNYRVIILIVSFLLIVVTVIASYSSIYYAYTDYYFQLSKNNYLAYSGSNEVINKFDCLYFSVSTYFSSAYGDIIPKGEIIKIIVQTEMFISYIINVVFTAVFFVFLQKFINESIEQ</sequence>
<evidence type="ECO:0000313" key="4">
    <source>
        <dbReference type="Proteomes" id="UP000366051"/>
    </source>
</evidence>
<feature type="domain" description="Potassium channel" evidence="2">
    <location>
        <begin position="146"/>
        <end position="234"/>
    </location>
</feature>
<dbReference type="Proteomes" id="UP000366051">
    <property type="component" value="Chromosome"/>
</dbReference>
<protein>
    <recommendedName>
        <fullName evidence="2">Potassium channel domain-containing protein</fullName>
    </recommendedName>
</protein>
<feature type="transmembrane region" description="Helical" evidence="1">
    <location>
        <begin position="97"/>
        <end position="120"/>
    </location>
</feature>
<dbReference type="KEGG" id="hcv:FTV88_0672"/>
<keyword evidence="1" id="KW-0812">Transmembrane</keyword>
<dbReference type="AlphaFoldDB" id="A0A5Q2N3E4"/>